<keyword evidence="7" id="KW-1185">Reference proteome</keyword>
<sequence>MAANTVSALAAIAPVAPRNGAPQGSSAQTGQPDQPSFSQVLKSRTQAAEKAPKPTESKPSSKAEGLPDKASAQAPGKQEETADDSTSPLPGDAAKLALLLGDAHATQAESDSDEIGTEDETLATDPSLALLSDQPAAAIPLQDPASAAAALAAAAANLAGQGAAQSGSNGSTLGSEESRKGLADTTGVTDTRRGAEGKDLPAGAGISERASADNVEFNPAATATRASDQGSDRSNSFASELTLAQNQASQASQSSQTHPGLQAARPNEVVPRHEVSTPVATRGWADEVGQKISWVATQDKGRAELVLNPPQMGRIEVSINLNGDQASASFVAASPIAREALQDALPRLREVLADAGIQLGQANVNAGNSGQQTQGDTPSQRSAGGSYGQRDAASLEPLVAASHANWARSGSGMIDTFA</sequence>
<evidence type="ECO:0000256" key="1">
    <source>
        <dbReference type="ARBA" id="ARBA00003944"/>
    </source>
</evidence>
<evidence type="ECO:0000256" key="2">
    <source>
        <dbReference type="ARBA" id="ARBA00009149"/>
    </source>
</evidence>
<feature type="compositionally biased region" description="Basic and acidic residues" evidence="4">
    <location>
        <begin position="50"/>
        <end position="67"/>
    </location>
</feature>
<dbReference type="CDD" id="cd17470">
    <property type="entry name" value="T3SS_Flik_C"/>
    <property type="match status" value="1"/>
</dbReference>
<organism evidence="6 7">
    <name type="scientific">Uliginosibacterium aquaticum</name>
    <dbReference type="NCBI Taxonomy" id="2731212"/>
    <lineage>
        <taxon>Bacteria</taxon>
        <taxon>Pseudomonadati</taxon>
        <taxon>Pseudomonadota</taxon>
        <taxon>Betaproteobacteria</taxon>
        <taxon>Rhodocyclales</taxon>
        <taxon>Zoogloeaceae</taxon>
        <taxon>Uliginosibacterium</taxon>
    </lineage>
</organism>
<dbReference type="InterPro" id="IPR052563">
    <property type="entry name" value="FliK"/>
</dbReference>
<evidence type="ECO:0000313" key="6">
    <source>
        <dbReference type="EMBL" id="NSL54831.1"/>
    </source>
</evidence>
<feature type="compositionally biased region" description="Polar residues" evidence="4">
    <location>
        <begin position="224"/>
        <end position="243"/>
    </location>
</feature>
<keyword evidence="6" id="KW-0969">Cilium</keyword>
<dbReference type="RefSeq" id="WP_170021265.1">
    <property type="nucleotide sequence ID" value="NZ_JABCSC020000001.1"/>
</dbReference>
<feature type="compositionally biased region" description="Polar residues" evidence="4">
    <location>
        <begin position="363"/>
        <end position="383"/>
    </location>
</feature>
<feature type="compositionally biased region" description="Low complexity" evidence="4">
    <location>
        <begin position="88"/>
        <end position="105"/>
    </location>
</feature>
<evidence type="ECO:0000256" key="4">
    <source>
        <dbReference type="SAM" id="MobiDB-lite"/>
    </source>
</evidence>
<keyword evidence="3" id="KW-1005">Bacterial flagellum biogenesis</keyword>
<feature type="compositionally biased region" description="Low complexity" evidence="4">
    <location>
        <begin position="244"/>
        <end position="256"/>
    </location>
</feature>
<feature type="domain" description="Flagellar hook-length control protein-like C-terminal" evidence="5">
    <location>
        <begin position="290"/>
        <end position="372"/>
    </location>
</feature>
<protein>
    <submittedName>
        <fullName evidence="6">Flagellar hook-length control protein FliK</fullName>
    </submittedName>
</protein>
<dbReference type="PANTHER" id="PTHR37533:SF2">
    <property type="entry name" value="FLAGELLAR HOOK-LENGTH CONTROL PROTEIN"/>
    <property type="match status" value="1"/>
</dbReference>
<gene>
    <name evidence="6" type="ORF">HJ583_007325</name>
</gene>
<feature type="region of interest" description="Disordered" evidence="4">
    <location>
        <begin position="363"/>
        <end position="389"/>
    </location>
</feature>
<proteinExistence type="inferred from homology"/>
<name>A0ABX2IE48_9RHOO</name>
<feature type="compositionally biased region" description="Polar residues" evidence="4">
    <location>
        <begin position="22"/>
        <end position="46"/>
    </location>
</feature>
<comment type="caution">
    <text evidence="6">The sequence shown here is derived from an EMBL/GenBank/DDBJ whole genome shotgun (WGS) entry which is preliminary data.</text>
</comment>
<dbReference type="Pfam" id="PF02120">
    <property type="entry name" value="Flg_hook"/>
    <property type="match status" value="1"/>
</dbReference>
<dbReference type="Proteomes" id="UP000778523">
    <property type="component" value="Unassembled WGS sequence"/>
</dbReference>
<evidence type="ECO:0000256" key="3">
    <source>
        <dbReference type="ARBA" id="ARBA00022795"/>
    </source>
</evidence>
<keyword evidence="6" id="KW-0966">Cell projection</keyword>
<reference evidence="6 7" key="1">
    <citation type="submission" date="2020-06" db="EMBL/GenBank/DDBJ databases">
        <title>Draft genome of Uliginosibacterium sp. IMCC34675.</title>
        <authorList>
            <person name="Song J."/>
        </authorList>
    </citation>
    <scope>NUCLEOTIDE SEQUENCE [LARGE SCALE GENOMIC DNA]</scope>
    <source>
        <strain evidence="6 7">IMCC34675</strain>
    </source>
</reference>
<dbReference type="PANTHER" id="PTHR37533">
    <property type="entry name" value="FLAGELLAR HOOK-LENGTH CONTROL PROTEIN"/>
    <property type="match status" value="1"/>
</dbReference>
<evidence type="ECO:0000313" key="7">
    <source>
        <dbReference type="Proteomes" id="UP000778523"/>
    </source>
</evidence>
<dbReference type="PRINTS" id="PR01007">
    <property type="entry name" value="FLGHOOKFLIK"/>
</dbReference>
<feature type="compositionally biased region" description="Basic and acidic residues" evidence="4">
    <location>
        <begin position="190"/>
        <end position="199"/>
    </location>
</feature>
<comment type="similarity">
    <text evidence="2">Belongs to the FliK family.</text>
</comment>
<feature type="compositionally biased region" description="Acidic residues" evidence="4">
    <location>
        <begin position="110"/>
        <end position="122"/>
    </location>
</feature>
<dbReference type="InterPro" id="IPR021136">
    <property type="entry name" value="Flagellar_hook_control-like_C"/>
</dbReference>
<keyword evidence="6" id="KW-0282">Flagellum</keyword>
<feature type="region of interest" description="Disordered" evidence="4">
    <location>
        <begin position="144"/>
        <end position="278"/>
    </location>
</feature>
<feature type="compositionally biased region" description="Low complexity" evidence="4">
    <location>
        <begin position="145"/>
        <end position="171"/>
    </location>
</feature>
<dbReference type="InterPro" id="IPR001635">
    <property type="entry name" value="Flag_hook_Flik"/>
</dbReference>
<dbReference type="Gene3D" id="3.30.750.140">
    <property type="match status" value="1"/>
</dbReference>
<dbReference type="InterPro" id="IPR038610">
    <property type="entry name" value="FliK-like_C_sf"/>
</dbReference>
<comment type="function">
    <text evidence="1">Controls the length of the flagellar hook.</text>
</comment>
<dbReference type="EMBL" id="JABCSC020000001">
    <property type="protein sequence ID" value="NSL54831.1"/>
    <property type="molecule type" value="Genomic_DNA"/>
</dbReference>
<feature type="region of interest" description="Disordered" evidence="4">
    <location>
        <begin position="13"/>
        <end position="129"/>
    </location>
</feature>
<evidence type="ECO:0000259" key="5">
    <source>
        <dbReference type="Pfam" id="PF02120"/>
    </source>
</evidence>
<accession>A0ABX2IE48</accession>